<comment type="caution">
    <text evidence="3">The sequence shown here is derived from an EMBL/GenBank/DDBJ whole genome shotgun (WGS) entry which is preliminary data.</text>
</comment>
<accession>A0A9P3LGE6</accession>
<feature type="compositionally biased region" description="Basic and acidic residues" evidence="1">
    <location>
        <begin position="100"/>
        <end position="119"/>
    </location>
</feature>
<evidence type="ECO:0000313" key="3">
    <source>
        <dbReference type="EMBL" id="GJE93564.1"/>
    </source>
</evidence>
<evidence type="ECO:0000313" key="4">
    <source>
        <dbReference type="Proteomes" id="UP000703269"/>
    </source>
</evidence>
<evidence type="ECO:0000256" key="2">
    <source>
        <dbReference type="SAM" id="Phobius"/>
    </source>
</evidence>
<name>A0A9P3LGE6_9APHY</name>
<keyword evidence="2" id="KW-0812">Transmembrane</keyword>
<feature type="compositionally biased region" description="Polar residues" evidence="1">
    <location>
        <begin position="120"/>
        <end position="139"/>
    </location>
</feature>
<gene>
    <name evidence="3" type="ORF">PsYK624_097230</name>
</gene>
<organism evidence="3 4">
    <name type="scientific">Phanerochaete sordida</name>
    <dbReference type="NCBI Taxonomy" id="48140"/>
    <lineage>
        <taxon>Eukaryota</taxon>
        <taxon>Fungi</taxon>
        <taxon>Dikarya</taxon>
        <taxon>Basidiomycota</taxon>
        <taxon>Agaricomycotina</taxon>
        <taxon>Agaricomycetes</taxon>
        <taxon>Polyporales</taxon>
        <taxon>Phanerochaetaceae</taxon>
        <taxon>Phanerochaete</taxon>
    </lineage>
</organism>
<reference evidence="3 4" key="1">
    <citation type="submission" date="2021-08" db="EMBL/GenBank/DDBJ databases">
        <title>Draft Genome Sequence of Phanerochaete sordida strain YK-624.</title>
        <authorList>
            <person name="Mori T."/>
            <person name="Dohra H."/>
            <person name="Suzuki T."/>
            <person name="Kawagishi H."/>
            <person name="Hirai H."/>
        </authorList>
    </citation>
    <scope>NUCLEOTIDE SEQUENCE [LARGE SCALE GENOMIC DNA]</scope>
    <source>
        <strain evidence="3 4">YK-624</strain>
    </source>
</reference>
<dbReference type="AlphaFoldDB" id="A0A9P3LGE6"/>
<keyword evidence="4" id="KW-1185">Reference proteome</keyword>
<dbReference type="EMBL" id="BPQB01000033">
    <property type="protein sequence ID" value="GJE93564.1"/>
    <property type="molecule type" value="Genomic_DNA"/>
</dbReference>
<dbReference type="Proteomes" id="UP000703269">
    <property type="component" value="Unassembled WGS sequence"/>
</dbReference>
<feature type="region of interest" description="Disordered" evidence="1">
    <location>
        <begin position="76"/>
        <end position="157"/>
    </location>
</feature>
<protein>
    <submittedName>
        <fullName evidence="3">Uncharacterized protein</fullName>
    </submittedName>
</protein>
<sequence length="157" mass="17090">MGNILSGLRHSESLVLRVVGYVISGVIWPFGCMYGGVIVFGGLAIAGLWYLVRTPLVLAWNAYALTSNALEKWRKSRKARKHANEATQTDEVALVPTINSEKHTAHQSEGRPEQRESHATEGSPSSSRPKLSVRTQGVCNTGLPPPSLGSRLLRRSS</sequence>
<keyword evidence="2" id="KW-0472">Membrane</keyword>
<proteinExistence type="predicted"/>
<keyword evidence="2" id="KW-1133">Transmembrane helix</keyword>
<feature type="transmembrane region" description="Helical" evidence="2">
    <location>
        <begin position="21"/>
        <end position="44"/>
    </location>
</feature>
<evidence type="ECO:0000256" key="1">
    <source>
        <dbReference type="SAM" id="MobiDB-lite"/>
    </source>
</evidence>